<dbReference type="GO" id="GO:0005576">
    <property type="term" value="C:extracellular region"/>
    <property type="evidence" value="ECO:0007669"/>
    <property type="project" value="InterPro"/>
</dbReference>
<reference evidence="12 13" key="1">
    <citation type="journal article" date="2012" name="BMC Genomics">
        <title>Complete genome sequence of Saccharothrix espanaensis DSM 44229T and comparison to the other completely sequenced Pseudonocardiaceae.</title>
        <authorList>
            <person name="Strobel T."/>
            <person name="Al-Dilaimi A."/>
            <person name="Blom J."/>
            <person name="Gessner A."/>
            <person name="Kalinowski J."/>
            <person name="Luzhetska M."/>
            <person name="Puhler A."/>
            <person name="Szczepanowski R."/>
            <person name="Bechthold A."/>
            <person name="Ruckert C."/>
        </authorList>
    </citation>
    <scope>NUCLEOTIDE SEQUENCE [LARGE SCALE GENOMIC DNA]</scope>
    <source>
        <strain evidence="13">ATCC 51144 / DSM 44229 / JCM 9112 / NBRC 15066 / NRRL 15764</strain>
    </source>
</reference>
<accession>K0JT82</accession>
<evidence type="ECO:0000256" key="3">
    <source>
        <dbReference type="ARBA" id="ARBA00022729"/>
    </source>
</evidence>
<sequence length="478" mass="48507">MSRLRMPLVALAVMTTVGGFTAAVPPAFGDTSTAEQPVLAAMRRDLGVADPVARLAAERAAAHADRGLRAALGPRLGGSWFDADRGTLVVAVTDARAAAVVRTRGAQPRIVTRTEAALDTAKVLLDRAATSAPASVPGWQTDPAANAVVVKHAPGTADRARAWVAGTGADPAAVIYAESLERPRPLIDVVGGNRYWTSQYGCSVGFSVQGGFITAGHCGEVGETTTQPGGRFEGSSFPTDDMAFVRTGAGETPVGAVNDYNGGRVAVKGSQEAPVGASICRSGGTTGWHCGTIRSRNATVDYGPEIGKVYQAIETTACAEPGDSGGSAISDGQAQGVTSGGSGDCKGGAATTYFQPVPEILTRYSVTLLTSDGGPGTPPGCGTSATGNLTSGGSAVQPTAGSYTAAAGVHKGCLKGPAGTDFDLYLQQQSGTTWRTVASGTGADSTETVTHTGTAGKYRWLVRSYSGSGRFTLETTKP</sequence>
<dbReference type="SUPFAM" id="SSF50494">
    <property type="entry name" value="Trypsin-like serine proteases"/>
    <property type="match status" value="1"/>
</dbReference>
<dbReference type="CDD" id="cd21112">
    <property type="entry name" value="alphaLP-like"/>
    <property type="match status" value="1"/>
</dbReference>
<keyword evidence="4" id="KW-0378">Hydrolase</keyword>
<feature type="region of interest" description="Disordered" evidence="8">
    <location>
        <begin position="321"/>
        <end position="342"/>
    </location>
</feature>
<evidence type="ECO:0000313" key="12">
    <source>
        <dbReference type="EMBL" id="CCH30990.1"/>
    </source>
</evidence>
<keyword evidence="6" id="KW-0865">Zymogen</keyword>
<feature type="domain" description="Peptidase S1A alpha-lytic prodomain" evidence="11">
    <location>
        <begin position="113"/>
        <end position="170"/>
    </location>
</feature>
<dbReference type="Gene3D" id="3.30.300.50">
    <property type="match status" value="2"/>
</dbReference>
<keyword evidence="7" id="KW-1015">Disulfide bond</keyword>
<dbReference type="eggNOG" id="COG3979">
    <property type="taxonomic scope" value="Bacteria"/>
</dbReference>
<dbReference type="GO" id="GO:0006508">
    <property type="term" value="P:proteolysis"/>
    <property type="evidence" value="ECO:0007669"/>
    <property type="project" value="UniProtKB-KW"/>
</dbReference>
<dbReference type="Gene3D" id="2.60.120.380">
    <property type="match status" value="1"/>
</dbReference>
<dbReference type="EMBL" id="HE804045">
    <property type="protein sequence ID" value="CCH30990.1"/>
    <property type="molecule type" value="Genomic_DNA"/>
</dbReference>
<evidence type="ECO:0000256" key="1">
    <source>
        <dbReference type="ARBA" id="ARBA00007664"/>
    </source>
</evidence>
<feature type="chain" id="PRO_5003834355" evidence="9">
    <location>
        <begin position="23"/>
        <end position="478"/>
    </location>
</feature>
<dbReference type="PRINTS" id="PR00861">
    <property type="entry name" value="ALYTICPTASE"/>
</dbReference>
<dbReference type="InterPro" id="IPR001316">
    <property type="entry name" value="Pept_S1A_streptogrisin"/>
</dbReference>
<dbReference type="Gene3D" id="2.40.10.10">
    <property type="entry name" value="Trypsin-like serine proteases"/>
    <property type="match status" value="2"/>
</dbReference>
<dbReference type="InterPro" id="IPR043504">
    <property type="entry name" value="Peptidase_S1_PA_chymotrypsin"/>
</dbReference>
<dbReference type="RefSeq" id="WP_015101102.1">
    <property type="nucleotide sequence ID" value="NC_019673.1"/>
</dbReference>
<keyword evidence="2" id="KW-0645">Protease</keyword>
<evidence type="ECO:0000259" key="11">
    <source>
        <dbReference type="Pfam" id="PF02983"/>
    </source>
</evidence>
<dbReference type="OrthoDB" id="8781117at2"/>
<dbReference type="AlphaFoldDB" id="K0JT82"/>
<evidence type="ECO:0000256" key="4">
    <source>
        <dbReference type="ARBA" id="ARBA00022801"/>
    </source>
</evidence>
<dbReference type="GO" id="GO:0004252">
    <property type="term" value="F:serine-type endopeptidase activity"/>
    <property type="evidence" value="ECO:0007669"/>
    <property type="project" value="InterPro"/>
</dbReference>
<name>K0JT82_SACES</name>
<evidence type="ECO:0000259" key="10">
    <source>
        <dbReference type="Pfam" id="PF00089"/>
    </source>
</evidence>
<evidence type="ECO:0000256" key="9">
    <source>
        <dbReference type="SAM" id="SignalP"/>
    </source>
</evidence>
<proteinExistence type="inferred from homology"/>
<dbReference type="PATRIC" id="fig|1179773.3.peg.3696"/>
<feature type="domain" description="Peptidase S1" evidence="10">
    <location>
        <begin position="208"/>
        <end position="360"/>
    </location>
</feature>
<dbReference type="InterPro" id="IPR035070">
    <property type="entry name" value="Streptogrisin_prodomain"/>
</dbReference>
<dbReference type="Pfam" id="PF02983">
    <property type="entry name" value="Pro_Al_protease"/>
    <property type="match status" value="1"/>
</dbReference>
<dbReference type="BioCyc" id="SESP1179773:BN6_RS17905-MONOMER"/>
<dbReference type="Pfam" id="PF00089">
    <property type="entry name" value="Trypsin"/>
    <property type="match status" value="1"/>
</dbReference>
<dbReference type="Proteomes" id="UP000006281">
    <property type="component" value="Chromosome"/>
</dbReference>
<keyword evidence="3 9" id="KW-0732">Signal</keyword>
<protein>
    <submittedName>
        <fullName evidence="12">Streptogrisin C like protein</fullName>
    </submittedName>
</protein>
<dbReference type="KEGG" id="sesp:BN6_36970"/>
<feature type="signal peptide" evidence="9">
    <location>
        <begin position="1"/>
        <end position="22"/>
    </location>
</feature>
<dbReference type="HOGENOM" id="CLU_030648_2_1_11"/>
<dbReference type="InterPro" id="IPR009003">
    <property type="entry name" value="Peptidase_S1_PA"/>
</dbReference>
<evidence type="ECO:0000256" key="8">
    <source>
        <dbReference type="SAM" id="MobiDB-lite"/>
    </source>
</evidence>
<dbReference type="InterPro" id="IPR001254">
    <property type="entry name" value="Trypsin_dom"/>
</dbReference>
<evidence type="ECO:0000256" key="5">
    <source>
        <dbReference type="ARBA" id="ARBA00022825"/>
    </source>
</evidence>
<keyword evidence="5" id="KW-0720">Serine protease</keyword>
<organism evidence="12 13">
    <name type="scientific">Saccharothrix espanaensis (strain ATCC 51144 / DSM 44229 / JCM 9112 / NBRC 15066 / NRRL 15764)</name>
    <dbReference type="NCBI Taxonomy" id="1179773"/>
    <lineage>
        <taxon>Bacteria</taxon>
        <taxon>Bacillati</taxon>
        <taxon>Actinomycetota</taxon>
        <taxon>Actinomycetes</taxon>
        <taxon>Pseudonocardiales</taxon>
        <taxon>Pseudonocardiaceae</taxon>
        <taxon>Saccharothrix</taxon>
    </lineage>
</organism>
<evidence type="ECO:0000256" key="6">
    <source>
        <dbReference type="ARBA" id="ARBA00023145"/>
    </source>
</evidence>
<dbReference type="InterPro" id="IPR004236">
    <property type="entry name" value="Pept_S1_alpha_lytic"/>
</dbReference>
<dbReference type="STRING" id="1179773.BN6_36970"/>
<dbReference type="eggNOG" id="COG3227">
    <property type="taxonomic scope" value="Bacteria"/>
</dbReference>
<evidence type="ECO:0000313" key="13">
    <source>
        <dbReference type="Proteomes" id="UP000006281"/>
    </source>
</evidence>
<evidence type="ECO:0000256" key="2">
    <source>
        <dbReference type="ARBA" id="ARBA00022670"/>
    </source>
</evidence>
<keyword evidence="13" id="KW-1185">Reference proteome</keyword>
<comment type="similarity">
    <text evidence="1">Belongs to the peptidase S1 family.</text>
</comment>
<gene>
    <name evidence="12" type="ordered locus">BN6_36970</name>
</gene>
<evidence type="ECO:0000256" key="7">
    <source>
        <dbReference type="ARBA" id="ARBA00023157"/>
    </source>
</evidence>